<proteinExistence type="predicted"/>
<gene>
    <name evidence="1" type="ORF">KP77_31350</name>
</gene>
<organism evidence="1 2">
    <name type="scientific">Jeotgalibacillus alimentarius</name>
    <dbReference type="NCBI Taxonomy" id="135826"/>
    <lineage>
        <taxon>Bacteria</taxon>
        <taxon>Bacillati</taxon>
        <taxon>Bacillota</taxon>
        <taxon>Bacilli</taxon>
        <taxon>Bacillales</taxon>
        <taxon>Caryophanaceae</taxon>
        <taxon>Jeotgalibacillus</taxon>
    </lineage>
</organism>
<dbReference type="STRING" id="135826.KP77_31350"/>
<name>A0A0C2RNU8_9BACL</name>
<dbReference type="Proteomes" id="UP000031950">
    <property type="component" value="Unassembled WGS sequence"/>
</dbReference>
<reference evidence="1 2" key="1">
    <citation type="submission" date="2015-01" db="EMBL/GenBank/DDBJ databases">
        <title>Genome sequence of Jeotgalibacillus alimentarius.</title>
        <authorList>
            <person name="Goh K.M."/>
            <person name="Chan K.-G."/>
            <person name="Yaakop A.S."/>
            <person name="Ee R."/>
            <person name="Gan H.M."/>
            <person name="Chan C.S."/>
        </authorList>
    </citation>
    <scope>NUCLEOTIDE SEQUENCE [LARGE SCALE GENOMIC DNA]</scope>
    <source>
        <strain evidence="1 2">YKJ-13</strain>
    </source>
</reference>
<dbReference type="EMBL" id="JXRQ01000029">
    <property type="protein sequence ID" value="KIL43429.1"/>
    <property type="molecule type" value="Genomic_DNA"/>
</dbReference>
<sequence length="38" mass="4333">MVNDRNLTVHTYNEEVATKIQSNLEVYYPSEMGTANPC</sequence>
<evidence type="ECO:0000313" key="2">
    <source>
        <dbReference type="Proteomes" id="UP000031950"/>
    </source>
</evidence>
<dbReference type="SUPFAM" id="SSF81593">
    <property type="entry name" value="Nucleotidyltransferase substrate binding subunit/domain"/>
    <property type="match status" value="1"/>
</dbReference>
<dbReference type="AlphaFoldDB" id="A0A0C2RNU8"/>
<comment type="caution">
    <text evidence="1">The sequence shown here is derived from an EMBL/GenBank/DDBJ whole genome shotgun (WGS) entry which is preliminary data.</text>
</comment>
<accession>A0A0C2RNU8</accession>
<dbReference type="Gene3D" id="1.20.120.330">
    <property type="entry name" value="Nucleotidyltransferases domain 2"/>
    <property type="match status" value="1"/>
</dbReference>
<protein>
    <submittedName>
        <fullName evidence="1">Uncharacterized protein</fullName>
    </submittedName>
</protein>
<evidence type="ECO:0000313" key="1">
    <source>
        <dbReference type="EMBL" id="KIL43429.1"/>
    </source>
</evidence>
<keyword evidence="2" id="KW-1185">Reference proteome</keyword>